<reference evidence="6" key="1">
    <citation type="submission" date="2023-07" db="EMBL/GenBank/DDBJ databases">
        <title>Marinomonas vulgaris A79, complete genome.</title>
        <authorList>
            <person name="Ying J.-J."/>
        </authorList>
    </citation>
    <scope>NUCLEOTIDE SEQUENCE [LARGE SCALE GENOMIC DNA]</scope>
    <source>
        <strain evidence="6">A79</strain>
    </source>
</reference>
<evidence type="ECO:0000259" key="4">
    <source>
        <dbReference type="PROSITE" id="PS01124"/>
    </source>
</evidence>
<dbReference type="InterPro" id="IPR050959">
    <property type="entry name" value="MarA-like"/>
</dbReference>
<feature type="domain" description="HTH araC/xylS-type" evidence="4">
    <location>
        <begin position="11"/>
        <end position="109"/>
    </location>
</feature>
<dbReference type="Proteomes" id="UP000679722">
    <property type="component" value="Unassembled WGS sequence"/>
</dbReference>
<evidence type="ECO:0000256" key="3">
    <source>
        <dbReference type="ARBA" id="ARBA00023163"/>
    </source>
</evidence>
<dbReference type="EMBL" id="JAGSSV010000003">
    <property type="protein sequence ID" value="MBR7888128.1"/>
    <property type="molecule type" value="Genomic_DNA"/>
</dbReference>
<evidence type="ECO:0000256" key="1">
    <source>
        <dbReference type="ARBA" id="ARBA00023015"/>
    </source>
</evidence>
<dbReference type="Pfam" id="PF12833">
    <property type="entry name" value="HTH_18"/>
    <property type="match status" value="1"/>
</dbReference>
<evidence type="ECO:0000256" key="2">
    <source>
        <dbReference type="ARBA" id="ARBA00023125"/>
    </source>
</evidence>
<comment type="caution">
    <text evidence="5">The sequence shown here is derived from an EMBL/GenBank/DDBJ whole genome shotgun (WGS) entry which is preliminary data.</text>
</comment>
<dbReference type="Gene3D" id="1.10.10.60">
    <property type="entry name" value="Homeodomain-like"/>
    <property type="match status" value="2"/>
</dbReference>
<dbReference type="InterPro" id="IPR029442">
    <property type="entry name" value="GyrI-like"/>
</dbReference>
<keyword evidence="6" id="KW-1185">Reference proteome</keyword>
<proteinExistence type="predicted"/>
<keyword evidence="1" id="KW-0805">Transcription regulation</keyword>
<keyword evidence="2" id="KW-0238">DNA-binding</keyword>
<dbReference type="InterPro" id="IPR018060">
    <property type="entry name" value="HTH_AraC"/>
</dbReference>
<dbReference type="SMART" id="SM00342">
    <property type="entry name" value="HTH_ARAC"/>
    <property type="match status" value="1"/>
</dbReference>
<dbReference type="PROSITE" id="PS01124">
    <property type="entry name" value="HTH_ARAC_FAMILY_2"/>
    <property type="match status" value="1"/>
</dbReference>
<dbReference type="RefSeq" id="WP_211535476.1">
    <property type="nucleotide sequence ID" value="NZ_JAGSSV010000003.1"/>
</dbReference>
<dbReference type="SMART" id="SM00871">
    <property type="entry name" value="AraC_E_bind"/>
    <property type="match status" value="1"/>
</dbReference>
<dbReference type="InterPro" id="IPR011256">
    <property type="entry name" value="Reg_factor_effector_dom_sf"/>
</dbReference>
<dbReference type="SUPFAM" id="SSF55136">
    <property type="entry name" value="Probable bacterial effector-binding domain"/>
    <property type="match status" value="1"/>
</dbReference>
<name>A0ABS5H8W1_9GAMM</name>
<dbReference type="PANTHER" id="PTHR47504">
    <property type="entry name" value="RIGHT ORIGIN-BINDING PROTEIN"/>
    <property type="match status" value="1"/>
</dbReference>
<evidence type="ECO:0000313" key="5">
    <source>
        <dbReference type="EMBL" id="MBR7888128.1"/>
    </source>
</evidence>
<evidence type="ECO:0000313" key="6">
    <source>
        <dbReference type="Proteomes" id="UP000679722"/>
    </source>
</evidence>
<organism evidence="5 6">
    <name type="scientific">Marinomonas vulgaris</name>
    <dbReference type="NCBI Taxonomy" id="2823372"/>
    <lineage>
        <taxon>Bacteria</taxon>
        <taxon>Pseudomonadati</taxon>
        <taxon>Pseudomonadota</taxon>
        <taxon>Gammaproteobacteria</taxon>
        <taxon>Oceanospirillales</taxon>
        <taxon>Oceanospirillaceae</taxon>
        <taxon>Marinomonas</taxon>
    </lineage>
</organism>
<dbReference type="SUPFAM" id="SSF46689">
    <property type="entry name" value="Homeodomain-like"/>
    <property type="match status" value="2"/>
</dbReference>
<dbReference type="InterPro" id="IPR009057">
    <property type="entry name" value="Homeodomain-like_sf"/>
</dbReference>
<accession>A0ABS5H8W1</accession>
<dbReference type="Gene3D" id="3.20.80.10">
    <property type="entry name" value="Regulatory factor, effector binding domain"/>
    <property type="match status" value="1"/>
</dbReference>
<dbReference type="InterPro" id="IPR010499">
    <property type="entry name" value="AraC_E-bd"/>
</dbReference>
<sequence>MPKQNTFTRIEKVLDYLHEHLDETINVADLAEKSCWSRWQFQRVFGQATGITVAQYIRELRLSKAAELLLSSKTKHLDIAILCGFDSEISFSRAFKQFFHCTPREYRLRGKRQGLRTPLCPRENKHQDDEKSPLSFTQIRIESHDAFHVQGKHDWISGLFSSSPNFLERVPKLWQALNPPTMLVDSIQPIGVIDTRDQVDHPNQLHYWAGFLTHAPNKCPSRDLDTLQVPPQEYAVIPVQGKVAAIEKNVAWCLSYWLPQSNYDGISGYELEKYEPGYDPKDPSSYMEYWLPIRPR</sequence>
<dbReference type="PANTHER" id="PTHR47504:SF5">
    <property type="entry name" value="RIGHT ORIGIN-BINDING PROTEIN"/>
    <property type="match status" value="1"/>
</dbReference>
<protein>
    <submittedName>
        <fullName evidence="5">AraC family transcriptional regulator</fullName>
    </submittedName>
</protein>
<dbReference type="Pfam" id="PF06445">
    <property type="entry name" value="GyrI-like"/>
    <property type="match status" value="1"/>
</dbReference>
<keyword evidence="3" id="KW-0804">Transcription</keyword>
<gene>
    <name evidence="5" type="ORF">J9B83_04165</name>
</gene>